<dbReference type="Proteomes" id="UP000827986">
    <property type="component" value="Unassembled WGS sequence"/>
</dbReference>
<accession>A0A9D3XQC5</accession>
<evidence type="ECO:0000313" key="1">
    <source>
        <dbReference type="EMBL" id="KAH1183902.1"/>
    </source>
</evidence>
<protein>
    <submittedName>
        <fullName evidence="1">Uncharacterized protein</fullName>
    </submittedName>
</protein>
<dbReference type="EMBL" id="JAHDVG010000465">
    <property type="protein sequence ID" value="KAH1183902.1"/>
    <property type="molecule type" value="Genomic_DNA"/>
</dbReference>
<evidence type="ECO:0000313" key="2">
    <source>
        <dbReference type="Proteomes" id="UP000827986"/>
    </source>
</evidence>
<gene>
    <name evidence="1" type="ORF">KIL84_014518</name>
</gene>
<name>A0A9D3XQC5_9SAUR</name>
<reference evidence="1" key="1">
    <citation type="submission" date="2021-09" db="EMBL/GenBank/DDBJ databases">
        <title>The genome of Mauremys mutica provides insights into the evolution of semi-aquatic lifestyle.</title>
        <authorList>
            <person name="Gong S."/>
            <person name="Gao Y."/>
        </authorList>
    </citation>
    <scope>NUCLEOTIDE SEQUENCE</scope>
    <source>
        <strain evidence="1">MM-2020</strain>
        <tissue evidence="1">Muscle</tissue>
    </source>
</reference>
<organism evidence="1 2">
    <name type="scientific">Mauremys mutica</name>
    <name type="common">yellowpond turtle</name>
    <dbReference type="NCBI Taxonomy" id="74926"/>
    <lineage>
        <taxon>Eukaryota</taxon>
        <taxon>Metazoa</taxon>
        <taxon>Chordata</taxon>
        <taxon>Craniata</taxon>
        <taxon>Vertebrata</taxon>
        <taxon>Euteleostomi</taxon>
        <taxon>Archelosauria</taxon>
        <taxon>Testudinata</taxon>
        <taxon>Testudines</taxon>
        <taxon>Cryptodira</taxon>
        <taxon>Durocryptodira</taxon>
        <taxon>Testudinoidea</taxon>
        <taxon>Geoemydidae</taxon>
        <taxon>Geoemydinae</taxon>
        <taxon>Mauremys</taxon>
    </lineage>
</organism>
<dbReference type="AlphaFoldDB" id="A0A9D3XQC5"/>
<keyword evidence="2" id="KW-1185">Reference proteome</keyword>
<comment type="caution">
    <text evidence="1">The sequence shown here is derived from an EMBL/GenBank/DDBJ whole genome shotgun (WGS) entry which is preliminary data.</text>
</comment>
<proteinExistence type="predicted"/>
<sequence>MCDLPIFPLKCLLLISQTNPILPMNSTTAVVTIRETARIRELKALAGAQEFCMALSTLYVSSYCPGSQKLKLRHTKKVTKKKEISSEDYHAAPFNLSPTHLGRKQNQFLETSKTTHKKTPQQNKTQLYFLITGPMK</sequence>